<dbReference type="InterPro" id="IPR035979">
    <property type="entry name" value="RBD_domain_sf"/>
</dbReference>
<organism evidence="5 6">
    <name type="scientific">Symbiochloris irregularis</name>
    <dbReference type="NCBI Taxonomy" id="706552"/>
    <lineage>
        <taxon>Eukaryota</taxon>
        <taxon>Viridiplantae</taxon>
        <taxon>Chlorophyta</taxon>
        <taxon>core chlorophytes</taxon>
        <taxon>Trebouxiophyceae</taxon>
        <taxon>Trebouxiales</taxon>
        <taxon>Trebouxiaceae</taxon>
        <taxon>Symbiochloris</taxon>
    </lineage>
</organism>
<dbReference type="InterPro" id="IPR000504">
    <property type="entry name" value="RRM_dom"/>
</dbReference>
<dbReference type="CDD" id="cd00590">
    <property type="entry name" value="RRM_SF"/>
    <property type="match status" value="1"/>
</dbReference>
<accession>A0AAW1PQD0</accession>
<evidence type="ECO:0000256" key="2">
    <source>
        <dbReference type="PROSITE-ProRule" id="PRU00176"/>
    </source>
</evidence>
<evidence type="ECO:0000256" key="1">
    <source>
        <dbReference type="ARBA" id="ARBA00022884"/>
    </source>
</evidence>
<feature type="compositionally biased region" description="Basic and acidic residues" evidence="3">
    <location>
        <begin position="258"/>
        <end position="278"/>
    </location>
</feature>
<dbReference type="SMART" id="SM00360">
    <property type="entry name" value="RRM"/>
    <property type="match status" value="1"/>
</dbReference>
<feature type="compositionally biased region" description="Low complexity" evidence="3">
    <location>
        <begin position="319"/>
        <end position="345"/>
    </location>
</feature>
<dbReference type="PROSITE" id="PS50102">
    <property type="entry name" value="RRM"/>
    <property type="match status" value="1"/>
</dbReference>
<feature type="compositionally biased region" description="Basic and acidic residues" evidence="3">
    <location>
        <begin position="128"/>
        <end position="156"/>
    </location>
</feature>
<protein>
    <recommendedName>
        <fullName evidence="4">RRM domain-containing protein</fullName>
    </recommendedName>
</protein>
<feature type="compositionally biased region" description="Polar residues" evidence="3">
    <location>
        <begin position="452"/>
        <end position="471"/>
    </location>
</feature>
<feature type="compositionally biased region" description="Basic and acidic residues" evidence="3">
    <location>
        <begin position="171"/>
        <end position="181"/>
    </location>
</feature>
<feature type="compositionally biased region" description="Basic and acidic residues" evidence="3">
    <location>
        <begin position="355"/>
        <end position="370"/>
    </location>
</feature>
<feature type="compositionally biased region" description="Basic and acidic residues" evidence="3">
    <location>
        <begin position="422"/>
        <end position="444"/>
    </location>
</feature>
<reference evidence="5 6" key="1">
    <citation type="journal article" date="2024" name="Nat. Commun.">
        <title>Phylogenomics reveals the evolutionary origins of lichenization in chlorophyte algae.</title>
        <authorList>
            <person name="Puginier C."/>
            <person name="Libourel C."/>
            <person name="Otte J."/>
            <person name="Skaloud P."/>
            <person name="Haon M."/>
            <person name="Grisel S."/>
            <person name="Petersen M."/>
            <person name="Berrin J.G."/>
            <person name="Delaux P.M."/>
            <person name="Dal Grande F."/>
            <person name="Keller J."/>
        </authorList>
    </citation>
    <scope>NUCLEOTIDE SEQUENCE [LARGE SCALE GENOMIC DNA]</scope>
    <source>
        <strain evidence="5 6">SAG 2036</strain>
    </source>
</reference>
<feature type="domain" description="RRM" evidence="4">
    <location>
        <begin position="60"/>
        <end position="135"/>
    </location>
</feature>
<feature type="compositionally biased region" description="Low complexity" evidence="3">
    <location>
        <begin position="217"/>
        <end position="230"/>
    </location>
</feature>
<dbReference type="AlphaFoldDB" id="A0AAW1PQD0"/>
<feature type="compositionally biased region" description="Low complexity" evidence="3">
    <location>
        <begin position="525"/>
        <end position="564"/>
    </location>
</feature>
<evidence type="ECO:0000256" key="3">
    <source>
        <dbReference type="SAM" id="MobiDB-lite"/>
    </source>
</evidence>
<feature type="region of interest" description="Disordered" evidence="3">
    <location>
        <begin position="127"/>
        <end position="585"/>
    </location>
</feature>
<evidence type="ECO:0000259" key="4">
    <source>
        <dbReference type="PROSITE" id="PS50102"/>
    </source>
</evidence>
<gene>
    <name evidence="5" type="ORF">WJX73_008323</name>
</gene>
<name>A0AAW1PQD0_9CHLO</name>
<dbReference type="InterPro" id="IPR012677">
    <property type="entry name" value="Nucleotide-bd_a/b_plait_sf"/>
</dbReference>
<dbReference type="PANTHER" id="PTHR23236:SF11">
    <property type="entry name" value="EUKARYOTIC TRANSLATION INITIATION FACTOR 4H"/>
    <property type="match status" value="1"/>
</dbReference>
<keyword evidence="6" id="KW-1185">Reference proteome</keyword>
<comment type="caution">
    <text evidence="5">The sequence shown here is derived from an EMBL/GenBank/DDBJ whole genome shotgun (WGS) entry which is preliminary data.</text>
</comment>
<keyword evidence="1 2" id="KW-0694">RNA-binding</keyword>
<evidence type="ECO:0000313" key="5">
    <source>
        <dbReference type="EMBL" id="KAK9810661.1"/>
    </source>
</evidence>
<dbReference type="Gene3D" id="3.30.70.330">
    <property type="match status" value="1"/>
</dbReference>
<dbReference type="Proteomes" id="UP001465755">
    <property type="component" value="Unassembled WGS sequence"/>
</dbReference>
<proteinExistence type="predicted"/>
<dbReference type="PANTHER" id="PTHR23236">
    <property type="entry name" value="EUKARYOTIC TRANSLATION INITIATION FACTOR 4B/4H"/>
    <property type="match status" value="1"/>
</dbReference>
<evidence type="ECO:0000313" key="6">
    <source>
        <dbReference type="Proteomes" id="UP001465755"/>
    </source>
</evidence>
<dbReference type="SUPFAM" id="SSF54928">
    <property type="entry name" value="RNA-binding domain, RBD"/>
    <property type="match status" value="1"/>
</dbReference>
<dbReference type="EMBL" id="JALJOQ010000015">
    <property type="protein sequence ID" value="KAK9810661.1"/>
    <property type="molecule type" value="Genomic_DNA"/>
</dbReference>
<feature type="compositionally biased region" description="Low complexity" evidence="3">
    <location>
        <begin position="472"/>
        <end position="488"/>
    </location>
</feature>
<dbReference type="GO" id="GO:0003723">
    <property type="term" value="F:RNA binding"/>
    <property type="evidence" value="ECO:0007669"/>
    <property type="project" value="UniProtKB-UniRule"/>
</dbReference>
<dbReference type="Pfam" id="PF00076">
    <property type="entry name" value="RRM_1"/>
    <property type="match status" value="1"/>
</dbReference>
<feature type="region of interest" description="Disordered" evidence="3">
    <location>
        <begin position="1"/>
        <end position="57"/>
    </location>
</feature>
<feature type="compositionally biased region" description="Low complexity" evidence="3">
    <location>
        <begin position="187"/>
        <end position="209"/>
    </location>
</feature>
<sequence>MAAPEPTSGKKPARKMHITEFVNWADDEEDDGGDFPSLPTRPGEISTPPQPRKLPDHPPWKIFVGNIPYEATPEELAHLFYPELRVSDVQIIKSREGLPRGCLVEFETKDDLAKALQRDGVMLQGRSLRIELSEPRSEDRSRRGPAEYPQRGDNRRPGYGFDGPPPGNRDYGPRGDARSDSRGFGSGFSERGSGFSDRGGFSERGSGFSERGHDRGSGFSERGSGFSDRGGPYRGGGDMGRGGYGAPPSSRGSFDDDFQGRRSFRDREGPRDGFRDRPGSGQLDEPWSRGSQGPAPRSNPSPPGSDAGATKERPRLKLAPRSANADAAAATAAAASSKANPFGAAKPVDATARLQEIEEREAKRKAEERSAAAAAEAAARKAAEDEKERSSRSQGPSSAEAPPGDREHGSLPSRPSGGRGRRGVDFSRGRGGARGEGRGSEHHDRPAHHRQGQQPSEMLQRPQESAHNGQHNPSSAPAANAQPQQQQQTLLKSRPSGGASEPVLDFTSAGSSLGLDPDAGFQVAGSGRSGRSSRTRTPSTKPAASPAPPGLTQQQAAAPPGLAPETPQAKTQLTNAFDALHTEDE</sequence>
<feature type="compositionally biased region" description="Gly residues" evidence="3">
    <location>
        <begin position="232"/>
        <end position="245"/>
    </location>
</feature>
<feature type="compositionally biased region" description="Basic and acidic residues" evidence="3">
    <location>
        <begin position="378"/>
        <end position="391"/>
    </location>
</feature>